<dbReference type="AlphaFoldDB" id="A0A8B6DJM2"/>
<dbReference type="Proteomes" id="UP000596742">
    <property type="component" value="Unassembled WGS sequence"/>
</dbReference>
<keyword evidence="1" id="KW-0472">Membrane</keyword>
<keyword evidence="1" id="KW-1133">Transmembrane helix</keyword>
<keyword evidence="1" id="KW-0812">Transmembrane</keyword>
<dbReference type="OrthoDB" id="10408706at2759"/>
<evidence type="ECO:0000256" key="1">
    <source>
        <dbReference type="SAM" id="Phobius"/>
    </source>
</evidence>
<gene>
    <name evidence="2" type="ORF">MGAL_10B087549</name>
</gene>
<evidence type="ECO:0000313" key="2">
    <source>
        <dbReference type="EMBL" id="VDI19676.1"/>
    </source>
</evidence>
<reference evidence="2" key="1">
    <citation type="submission" date="2018-11" db="EMBL/GenBank/DDBJ databases">
        <authorList>
            <person name="Alioto T."/>
            <person name="Alioto T."/>
        </authorList>
    </citation>
    <scope>NUCLEOTIDE SEQUENCE</scope>
</reference>
<accession>A0A8B6DJM2</accession>
<sequence>MYLIKAINKFADDTWDTSNSDNMTLNEVEQKHKIRRIPIAEACVGGASLIFVVTWIICLVRRKQILLRKRLRNKHHVNSIEVTQQEHAYDEIEEQNMFDLPISDLDHPPSEPLNTNLDLLQLKTCTLSTTNNGYLHPYYSLARESANVETTSCSTTGEVSSVSSTSEDNQGYQKVIQSTKPKKKDLIRQLSVEYFEPLDIPNDVTCQSEIVIHNTSNVPLSNKEESNSQCSNEKDREKETVIREHIHIRENTISEGEQSRTPTVFSYC</sequence>
<comment type="caution">
    <text evidence="2">The sequence shown here is derived from an EMBL/GenBank/DDBJ whole genome shotgun (WGS) entry which is preliminary data.</text>
</comment>
<evidence type="ECO:0000313" key="3">
    <source>
        <dbReference type="Proteomes" id="UP000596742"/>
    </source>
</evidence>
<keyword evidence="3" id="KW-1185">Reference proteome</keyword>
<proteinExistence type="predicted"/>
<feature type="transmembrane region" description="Helical" evidence="1">
    <location>
        <begin position="39"/>
        <end position="60"/>
    </location>
</feature>
<name>A0A8B6DJM2_MYTGA</name>
<protein>
    <submittedName>
        <fullName evidence="2">Uncharacterized protein</fullName>
    </submittedName>
</protein>
<organism evidence="2 3">
    <name type="scientific">Mytilus galloprovincialis</name>
    <name type="common">Mediterranean mussel</name>
    <dbReference type="NCBI Taxonomy" id="29158"/>
    <lineage>
        <taxon>Eukaryota</taxon>
        <taxon>Metazoa</taxon>
        <taxon>Spiralia</taxon>
        <taxon>Lophotrochozoa</taxon>
        <taxon>Mollusca</taxon>
        <taxon>Bivalvia</taxon>
        <taxon>Autobranchia</taxon>
        <taxon>Pteriomorphia</taxon>
        <taxon>Mytilida</taxon>
        <taxon>Mytiloidea</taxon>
        <taxon>Mytilidae</taxon>
        <taxon>Mytilinae</taxon>
        <taxon>Mytilus</taxon>
    </lineage>
</organism>
<dbReference type="EMBL" id="UYJE01003477">
    <property type="protein sequence ID" value="VDI19676.1"/>
    <property type="molecule type" value="Genomic_DNA"/>
</dbReference>